<sequence length="57" mass="6504">FKKIREGATTFVSWEKSPKKEVTYPKMEICPLFEATKCPLFEAIKVCSACLFSLQSL</sequence>
<keyword evidence="2" id="KW-1185">Reference proteome</keyword>
<dbReference type="EMBL" id="KN838561">
    <property type="protein sequence ID" value="KIK05246.1"/>
    <property type="molecule type" value="Genomic_DNA"/>
</dbReference>
<protein>
    <submittedName>
        <fullName evidence="1">Uncharacterized protein</fullName>
    </submittedName>
</protein>
<evidence type="ECO:0000313" key="1">
    <source>
        <dbReference type="EMBL" id="KIK05246.1"/>
    </source>
</evidence>
<feature type="non-terminal residue" evidence="1">
    <location>
        <position position="1"/>
    </location>
</feature>
<dbReference type="OrthoDB" id="3100979at2759"/>
<reference evidence="1 2" key="1">
    <citation type="submission" date="2014-04" db="EMBL/GenBank/DDBJ databases">
        <authorList>
            <consortium name="DOE Joint Genome Institute"/>
            <person name="Kuo A."/>
            <person name="Kohler A."/>
            <person name="Nagy L.G."/>
            <person name="Floudas D."/>
            <person name="Copeland A."/>
            <person name="Barry K.W."/>
            <person name="Cichocki N."/>
            <person name="Veneault-Fourrey C."/>
            <person name="LaButti K."/>
            <person name="Lindquist E.A."/>
            <person name="Lipzen A."/>
            <person name="Lundell T."/>
            <person name="Morin E."/>
            <person name="Murat C."/>
            <person name="Sun H."/>
            <person name="Tunlid A."/>
            <person name="Henrissat B."/>
            <person name="Grigoriev I.V."/>
            <person name="Hibbett D.S."/>
            <person name="Martin F."/>
            <person name="Nordberg H.P."/>
            <person name="Cantor M.N."/>
            <person name="Hua S.X."/>
        </authorList>
    </citation>
    <scope>NUCLEOTIDE SEQUENCE [LARGE SCALE GENOMIC DNA]</scope>
    <source>
        <strain evidence="1 2">LaAM-08-1</strain>
    </source>
</reference>
<organism evidence="1 2">
    <name type="scientific">Laccaria amethystina LaAM-08-1</name>
    <dbReference type="NCBI Taxonomy" id="1095629"/>
    <lineage>
        <taxon>Eukaryota</taxon>
        <taxon>Fungi</taxon>
        <taxon>Dikarya</taxon>
        <taxon>Basidiomycota</taxon>
        <taxon>Agaricomycotina</taxon>
        <taxon>Agaricomycetes</taxon>
        <taxon>Agaricomycetidae</taxon>
        <taxon>Agaricales</taxon>
        <taxon>Agaricineae</taxon>
        <taxon>Hydnangiaceae</taxon>
        <taxon>Laccaria</taxon>
    </lineage>
</organism>
<name>A0A0C9XJM3_9AGAR</name>
<gene>
    <name evidence="1" type="ORF">K443DRAFT_91627</name>
</gene>
<feature type="non-terminal residue" evidence="1">
    <location>
        <position position="57"/>
    </location>
</feature>
<dbReference type="Proteomes" id="UP000054477">
    <property type="component" value="Unassembled WGS sequence"/>
</dbReference>
<dbReference type="HOGENOM" id="CLU_3002023_0_0_1"/>
<proteinExistence type="predicted"/>
<evidence type="ECO:0000313" key="2">
    <source>
        <dbReference type="Proteomes" id="UP000054477"/>
    </source>
</evidence>
<dbReference type="AlphaFoldDB" id="A0A0C9XJM3"/>
<reference evidence="2" key="2">
    <citation type="submission" date="2015-01" db="EMBL/GenBank/DDBJ databases">
        <title>Evolutionary Origins and Diversification of the Mycorrhizal Mutualists.</title>
        <authorList>
            <consortium name="DOE Joint Genome Institute"/>
            <consortium name="Mycorrhizal Genomics Consortium"/>
            <person name="Kohler A."/>
            <person name="Kuo A."/>
            <person name="Nagy L.G."/>
            <person name="Floudas D."/>
            <person name="Copeland A."/>
            <person name="Barry K.W."/>
            <person name="Cichocki N."/>
            <person name="Veneault-Fourrey C."/>
            <person name="LaButti K."/>
            <person name="Lindquist E.A."/>
            <person name="Lipzen A."/>
            <person name="Lundell T."/>
            <person name="Morin E."/>
            <person name="Murat C."/>
            <person name="Riley R."/>
            <person name="Ohm R."/>
            <person name="Sun H."/>
            <person name="Tunlid A."/>
            <person name="Henrissat B."/>
            <person name="Grigoriev I.V."/>
            <person name="Hibbett D.S."/>
            <person name="Martin F."/>
        </authorList>
    </citation>
    <scope>NUCLEOTIDE SEQUENCE [LARGE SCALE GENOMIC DNA]</scope>
    <source>
        <strain evidence="2">LaAM-08-1</strain>
    </source>
</reference>
<accession>A0A0C9XJM3</accession>